<protein>
    <submittedName>
        <fullName evidence="1">Uncharacterized protein</fullName>
    </submittedName>
</protein>
<gene>
    <name evidence="1" type="ORF">HGP29_21240</name>
</gene>
<dbReference type="Proteomes" id="UP000585050">
    <property type="component" value="Unassembled WGS sequence"/>
</dbReference>
<comment type="caution">
    <text evidence="1">The sequence shown here is derived from an EMBL/GenBank/DDBJ whole genome shotgun (WGS) entry which is preliminary data.</text>
</comment>
<organism evidence="1 2">
    <name type="scientific">Flammeovirga agarivorans</name>
    <dbReference type="NCBI Taxonomy" id="2726742"/>
    <lineage>
        <taxon>Bacteria</taxon>
        <taxon>Pseudomonadati</taxon>
        <taxon>Bacteroidota</taxon>
        <taxon>Cytophagia</taxon>
        <taxon>Cytophagales</taxon>
        <taxon>Flammeovirgaceae</taxon>
        <taxon>Flammeovirga</taxon>
    </lineage>
</organism>
<reference evidence="1 2" key="1">
    <citation type="submission" date="2020-04" db="EMBL/GenBank/DDBJ databases">
        <title>Flammeovirga sp. SR4, a novel species isolated from seawater.</title>
        <authorList>
            <person name="Wang X."/>
        </authorList>
    </citation>
    <scope>NUCLEOTIDE SEQUENCE [LARGE SCALE GENOMIC DNA]</scope>
    <source>
        <strain evidence="1 2">SR4</strain>
    </source>
</reference>
<evidence type="ECO:0000313" key="2">
    <source>
        <dbReference type="Proteomes" id="UP000585050"/>
    </source>
</evidence>
<dbReference type="RefSeq" id="WP_168884447.1">
    <property type="nucleotide sequence ID" value="NZ_JABAIL010000007.1"/>
</dbReference>
<proteinExistence type="predicted"/>
<keyword evidence="2" id="KW-1185">Reference proteome</keyword>
<dbReference type="AlphaFoldDB" id="A0A7X8XXZ6"/>
<evidence type="ECO:0000313" key="1">
    <source>
        <dbReference type="EMBL" id="NLR93739.1"/>
    </source>
</evidence>
<name>A0A7X8XXZ6_9BACT</name>
<dbReference type="EMBL" id="JABAIL010000007">
    <property type="protein sequence ID" value="NLR93739.1"/>
    <property type="molecule type" value="Genomic_DNA"/>
</dbReference>
<accession>A0A7X8XXZ6</accession>
<sequence>MSLAQDIYIQFLDHFSSLTTDELKTLAQSANEQAVSHHNHTMVLALQDVLKARGV</sequence>